<dbReference type="Gene3D" id="3.90.226.10">
    <property type="entry name" value="2-enoyl-CoA Hydratase, Chain A, domain 1"/>
    <property type="match status" value="1"/>
</dbReference>
<organism evidence="3 4">
    <name type="scientific">Endosaccharibacter trunci</name>
    <dbReference type="NCBI Taxonomy" id="2812733"/>
    <lineage>
        <taxon>Bacteria</taxon>
        <taxon>Pseudomonadati</taxon>
        <taxon>Pseudomonadota</taxon>
        <taxon>Alphaproteobacteria</taxon>
        <taxon>Acetobacterales</taxon>
        <taxon>Acetobacteraceae</taxon>
        <taxon>Endosaccharibacter</taxon>
    </lineage>
</organism>
<dbReference type="Proteomes" id="UP001524587">
    <property type="component" value="Unassembled WGS sequence"/>
</dbReference>
<evidence type="ECO:0000256" key="2">
    <source>
        <dbReference type="SAM" id="SignalP"/>
    </source>
</evidence>
<dbReference type="InterPro" id="IPR029045">
    <property type="entry name" value="ClpP/crotonase-like_dom_sf"/>
</dbReference>
<feature type="compositionally biased region" description="Basic and acidic residues" evidence="1">
    <location>
        <begin position="190"/>
        <end position="201"/>
    </location>
</feature>
<feature type="compositionally biased region" description="Polar residues" evidence="1">
    <location>
        <begin position="202"/>
        <end position="213"/>
    </location>
</feature>
<comment type="caution">
    <text evidence="3">The sequence shown here is derived from an EMBL/GenBank/DDBJ whole genome shotgun (WGS) entry which is preliminary data.</text>
</comment>
<evidence type="ECO:0000313" key="3">
    <source>
        <dbReference type="EMBL" id="MCQ8277540.1"/>
    </source>
</evidence>
<feature type="signal peptide" evidence="2">
    <location>
        <begin position="1"/>
        <end position="22"/>
    </location>
</feature>
<gene>
    <name evidence="3" type="ORF">NFI95_03625</name>
</gene>
<proteinExistence type="predicted"/>
<feature type="region of interest" description="Disordered" evidence="1">
    <location>
        <begin position="190"/>
        <end position="216"/>
    </location>
</feature>
<evidence type="ECO:0000256" key="1">
    <source>
        <dbReference type="SAM" id="MobiDB-lite"/>
    </source>
</evidence>
<protein>
    <submittedName>
        <fullName evidence="3">Uncharacterized protein</fullName>
    </submittedName>
</protein>
<sequence length="370" mass="39205">MRLAPAILSIILSTAVVLPARAATFDILRDRNGFTIVVVQGEFMPEDGTSFANTVSGLRAPVLVAFDSPGGAVVAGLQMGLVIRSRGFVTAVTSRALCASACALAWLGGKSRLIQGSGRVGFHAAFNEVAGQKIETGSGNALVGAYLNELGLSFDAILYVEKAHPDDITWLTPDDADSIGIRVRFLPELPDEKPVRPETPSRTEASPPSSSHTPMELPVELVAPGSSVSPSPDAPPPAPDVAAREFAQSFFAHWSEANPDALGFFRSVYADRVSFYGRTLDRSVVLQGKNDFARRWPVRVYSAKPDGLHVFCDSGTSLCTVSGIVHWDCRNPGSGARTAGAADFSLTLRGHAGEMQITVENGSVISREPG</sequence>
<reference evidence="3 4" key="1">
    <citation type="submission" date="2022-06" db="EMBL/GenBank/DDBJ databases">
        <title>Endosaccharibacter gen. nov., sp. nov., endophytic bacteria isolated from sugarcane.</title>
        <authorList>
            <person name="Pitiwittayakul N."/>
            <person name="Yukphan P."/>
            <person name="Charoenyingcharoen P."/>
            <person name="Tanasupawat S."/>
        </authorList>
    </citation>
    <scope>NUCLEOTIDE SEQUENCE [LARGE SCALE GENOMIC DNA]</scope>
    <source>
        <strain evidence="3 4">KSS8</strain>
    </source>
</reference>
<name>A0ABT1W3T2_9PROT</name>
<keyword evidence="2" id="KW-0732">Signal</keyword>
<keyword evidence="4" id="KW-1185">Reference proteome</keyword>
<dbReference type="RefSeq" id="WP_422862983.1">
    <property type="nucleotide sequence ID" value="NZ_JAMSKV010000002.1"/>
</dbReference>
<accession>A0ABT1W3T2</accession>
<evidence type="ECO:0000313" key="4">
    <source>
        <dbReference type="Proteomes" id="UP001524587"/>
    </source>
</evidence>
<dbReference type="EMBL" id="JAMSKV010000002">
    <property type="protein sequence ID" value="MCQ8277540.1"/>
    <property type="molecule type" value="Genomic_DNA"/>
</dbReference>
<feature type="chain" id="PRO_5045132263" evidence="2">
    <location>
        <begin position="23"/>
        <end position="370"/>
    </location>
</feature>
<dbReference type="SUPFAM" id="SSF52096">
    <property type="entry name" value="ClpP/crotonase"/>
    <property type="match status" value="1"/>
</dbReference>